<evidence type="ECO:0000313" key="1">
    <source>
        <dbReference type="EMBL" id="PSN95664.1"/>
    </source>
</evidence>
<comment type="caution">
    <text evidence="1">The sequence shown here is derived from an EMBL/GenBank/DDBJ whole genome shotgun (WGS) entry which is preliminary data.</text>
</comment>
<dbReference type="Proteomes" id="UP000240838">
    <property type="component" value="Unassembled WGS sequence"/>
</dbReference>
<organism evidence="1 2">
    <name type="scientific">Candidatus Marsarchaeota G1 archaeon OSP_B</name>
    <dbReference type="NCBI Taxonomy" id="1978153"/>
    <lineage>
        <taxon>Archaea</taxon>
        <taxon>Candidatus Marsarchaeota</taxon>
        <taxon>Candidatus Marsarchaeota group 1</taxon>
    </lineage>
</organism>
<sequence length="84" mass="9736">MNKNELRQLVLDLRTLSFKRYTPKLPGKSQRGFTKLVKGSLKANKIKKTSFCAWFTHWLEVLRHEVGSAKTRSTAFSEQNQVLL</sequence>
<reference evidence="1 2" key="1">
    <citation type="submission" date="2017-04" db="EMBL/GenBank/DDBJ databases">
        <title>Novel microbial lineages endemic to geothermal iron-oxide mats fill important gaps in the evolutionary history of Archaea.</title>
        <authorList>
            <person name="Jay Z.J."/>
            <person name="Beam J.P."/>
            <person name="Dlakic M."/>
            <person name="Rusch D.B."/>
            <person name="Kozubal M.A."/>
            <person name="Inskeep W.P."/>
        </authorList>
    </citation>
    <scope>NUCLEOTIDE SEQUENCE [LARGE SCALE GENOMIC DNA]</scope>
    <source>
        <strain evidence="1">OSP_B</strain>
    </source>
</reference>
<dbReference type="AlphaFoldDB" id="A0A2R6BAH8"/>
<gene>
    <name evidence="1" type="ORF">B9P99_00875</name>
</gene>
<proteinExistence type="predicted"/>
<accession>A0A2R6BAH8</accession>
<evidence type="ECO:0000313" key="2">
    <source>
        <dbReference type="Proteomes" id="UP000240838"/>
    </source>
</evidence>
<protein>
    <submittedName>
        <fullName evidence="1">Uncharacterized protein</fullName>
    </submittedName>
</protein>
<dbReference type="EMBL" id="NEXA01000018">
    <property type="protein sequence ID" value="PSN95664.1"/>
    <property type="molecule type" value="Genomic_DNA"/>
</dbReference>
<name>A0A2R6BAH8_9ARCH</name>